<feature type="region of interest" description="Disordered" evidence="1">
    <location>
        <begin position="1"/>
        <end position="37"/>
    </location>
</feature>
<evidence type="ECO:0000313" key="3">
    <source>
        <dbReference type="Proteomes" id="UP000724874"/>
    </source>
</evidence>
<comment type="caution">
    <text evidence="2">The sequence shown here is derived from an EMBL/GenBank/DDBJ whole genome shotgun (WGS) entry which is preliminary data.</text>
</comment>
<dbReference type="OrthoDB" id="2742740at2759"/>
<keyword evidence="3" id="KW-1185">Reference proteome</keyword>
<organism evidence="2 3">
    <name type="scientific">Gymnopilus junonius</name>
    <name type="common">Spectacular rustgill mushroom</name>
    <name type="synonym">Gymnopilus spectabilis subsp. junonius</name>
    <dbReference type="NCBI Taxonomy" id="109634"/>
    <lineage>
        <taxon>Eukaryota</taxon>
        <taxon>Fungi</taxon>
        <taxon>Dikarya</taxon>
        <taxon>Basidiomycota</taxon>
        <taxon>Agaricomycotina</taxon>
        <taxon>Agaricomycetes</taxon>
        <taxon>Agaricomycetidae</taxon>
        <taxon>Agaricales</taxon>
        <taxon>Agaricineae</taxon>
        <taxon>Hymenogastraceae</taxon>
        <taxon>Gymnopilus</taxon>
    </lineage>
</organism>
<reference evidence="2" key="1">
    <citation type="submission" date="2020-11" db="EMBL/GenBank/DDBJ databases">
        <authorList>
            <consortium name="DOE Joint Genome Institute"/>
            <person name="Ahrendt S."/>
            <person name="Riley R."/>
            <person name="Andreopoulos W."/>
            <person name="LaButti K."/>
            <person name="Pangilinan J."/>
            <person name="Ruiz-duenas F.J."/>
            <person name="Barrasa J.M."/>
            <person name="Sanchez-Garcia M."/>
            <person name="Camarero S."/>
            <person name="Miyauchi S."/>
            <person name="Serrano A."/>
            <person name="Linde D."/>
            <person name="Babiker R."/>
            <person name="Drula E."/>
            <person name="Ayuso-Fernandez I."/>
            <person name="Pacheco R."/>
            <person name="Padilla G."/>
            <person name="Ferreira P."/>
            <person name="Barriuso J."/>
            <person name="Kellner H."/>
            <person name="Castanera R."/>
            <person name="Alfaro M."/>
            <person name="Ramirez L."/>
            <person name="Pisabarro A.G."/>
            <person name="Kuo A."/>
            <person name="Tritt A."/>
            <person name="Lipzen A."/>
            <person name="He G."/>
            <person name="Yan M."/>
            <person name="Ng V."/>
            <person name="Cullen D."/>
            <person name="Martin F."/>
            <person name="Rosso M.-N."/>
            <person name="Henrissat B."/>
            <person name="Hibbett D."/>
            <person name="Martinez A.T."/>
            <person name="Grigoriev I.V."/>
        </authorList>
    </citation>
    <scope>NUCLEOTIDE SEQUENCE</scope>
    <source>
        <strain evidence="2">AH 44721</strain>
    </source>
</reference>
<protein>
    <submittedName>
        <fullName evidence="2">Uncharacterized protein</fullName>
    </submittedName>
</protein>
<gene>
    <name evidence="2" type="ORF">CPB84DRAFT_1873626</name>
</gene>
<sequence>MEQSEDPESSRETQHEPPALLGDYRLPPHPPENYTKPRDLATSERLSLQHYIAWRKSNGTVQAYHEHRKVLATASWTGILTLFRVRKLAASLMGFYPTRDLDFCPHTSSTGELCRTPCFKSSSGLKKKPSAQVTILPVMETIKALFSNSEAAQKIRHHDTCLRAALDVIGNATCKYSDFSNSAIHQYQHEQLQLFQDNGAQLTMKKQSNTWLLILIMLNLPPEIRYTSGNVIINLATPGPNSPET</sequence>
<evidence type="ECO:0000256" key="1">
    <source>
        <dbReference type="SAM" id="MobiDB-lite"/>
    </source>
</evidence>
<dbReference type="Proteomes" id="UP000724874">
    <property type="component" value="Unassembled WGS sequence"/>
</dbReference>
<name>A0A9P5NFX2_GYMJU</name>
<dbReference type="EMBL" id="JADNYJ010000135">
    <property type="protein sequence ID" value="KAF8881060.1"/>
    <property type="molecule type" value="Genomic_DNA"/>
</dbReference>
<evidence type="ECO:0000313" key="2">
    <source>
        <dbReference type="EMBL" id="KAF8881060.1"/>
    </source>
</evidence>
<proteinExistence type="predicted"/>
<accession>A0A9P5NFX2</accession>
<dbReference type="AlphaFoldDB" id="A0A9P5NFX2"/>